<sequence>MLFNSMMPMKGGRATDGMTEEQITLLRLLKSTGLDSKSINYAYEKLDRLEMSVQGFENYNPKIVKVGDSMLYEL</sequence>
<evidence type="ECO:0000313" key="2">
    <source>
        <dbReference type="Proteomes" id="UP001158576"/>
    </source>
</evidence>
<name>A0ABN7SN50_OIKDI</name>
<proteinExistence type="predicted"/>
<protein>
    <submittedName>
        <fullName evidence="1">Oidioi.mRNA.OKI2018_I69.chr1.g927.t1.cds</fullName>
    </submittedName>
</protein>
<organism evidence="1 2">
    <name type="scientific">Oikopleura dioica</name>
    <name type="common">Tunicate</name>
    <dbReference type="NCBI Taxonomy" id="34765"/>
    <lineage>
        <taxon>Eukaryota</taxon>
        <taxon>Metazoa</taxon>
        <taxon>Chordata</taxon>
        <taxon>Tunicata</taxon>
        <taxon>Appendicularia</taxon>
        <taxon>Copelata</taxon>
        <taxon>Oikopleuridae</taxon>
        <taxon>Oikopleura</taxon>
    </lineage>
</organism>
<dbReference type="EMBL" id="OU015566">
    <property type="protein sequence ID" value="CAG5103768.1"/>
    <property type="molecule type" value="Genomic_DNA"/>
</dbReference>
<reference evidence="1 2" key="1">
    <citation type="submission" date="2021-04" db="EMBL/GenBank/DDBJ databases">
        <authorList>
            <person name="Bliznina A."/>
        </authorList>
    </citation>
    <scope>NUCLEOTIDE SEQUENCE [LARGE SCALE GENOMIC DNA]</scope>
</reference>
<keyword evidence="2" id="KW-1185">Reference proteome</keyword>
<accession>A0ABN7SN50</accession>
<gene>
    <name evidence="1" type="ORF">OKIOD_LOCUS9692</name>
</gene>
<evidence type="ECO:0000313" key="1">
    <source>
        <dbReference type="EMBL" id="CAG5103768.1"/>
    </source>
</evidence>
<dbReference type="Proteomes" id="UP001158576">
    <property type="component" value="Chromosome 1"/>
</dbReference>